<dbReference type="Proteomes" id="UP000663760">
    <property type="component" value="Chromosome 14"/>
</dbReference>
<name>A0A7I8LCD1_SPIIN</name>
<proteinExistence type="predicted"/>
<accession>A0A7I8LCD1</accession>
<protein>
    <submittedName>
        <fullName evidence="2">Uncharacterized protein</fullName>
    </submittedName>
</protein>
<keyword evidence="3" id="KW-1185">Reference proteome</keyword>
<reference evidence="2" key="1">
    <citation type="submission" date="2020-02" db="EMBL/GenBank/DDBJ databases">
        <authorList>
            <person name="Scholz U."/>
            <person name="Mascher M."/>
            <person name="Fiebig A."/>
        </authorList>
    </citation>
    <scope>NUCLEOTIDE SEQUENCE</scope>
</reference>
<feature type="region of interest" description="Disordered" evidence="1">
    <location>
        <begin position="16"/>
        <end position="40"/>
    </location>
</feature>
<evidence type="ECO:0000256" key="1">
    <source>
        <dbReference type="SAM" id="MobiDB-lite"/>
    </source>
</evidence>
<gene>
    <name evidence="2" type="ORF">SI8410_14018365</name>
</gene>
<dbReference type="AlphaFoldDB" id="A0A7I8LCD1"/>
<evidence type="ECO:0000313" key="3">
    <source>
        <dbReference type="Proteomes" id="UP000663760"/>
    </source>
</evidence>
<sequence>MEDLGAQIDRGLRRSPAPLSLCCRGGRGGRGEVADEELGA</sequence>
<dbReference type="EMBL" id="LR746277">
    <property type="protein sequence ID" value="CAA7407687.1"/>
    <property type="molecule type" value="Genomic_DNA"/>
</dbReference>
<organism evidence="2 3">
    <name type="scientific">Spirodela intermedia</name>
    <name type="common">Intermediate duckweed</name>
    <dbReference type="NCBI Taxonomy" id="51605"/>
    <lineage>
        <taxon>Eukaryota</taxon>
        <taxon>Viridiplantae</taxon>
        <taxon>Streptophyta</taxon>
        <taxon>Embryophyta</taxon>
        <taxon>Tracheophyta</taxon>
        <taxon>Spermatophyta</taxon>
        <taxon>Magnoliopsida</taxon>
        <taxon>Liliopsida</taxon>
        <taxon>Araceae</taxon>
        <taxon>Lemnoideae</taxon>
        <taxon>Spirodela</taxon>
    </lineage>
</organism>
<evidence type="ECO:0000313" key="2">
    <source>
        <dbReference type="EMBL" id="CAA7407687.1"/>
    </source>
</evidence>